<keyword evidence="1" id="KW-0808">Transferase</keyword>
<organism evidence="1 2">
    <name type="scientific">candidate division CSSED10-310 bacterium</name>
    <dbReference type="NCBI Taxonomy" id="2855610"/>
    <lineage>
        <taxon>Bacteria</taxon>
        <taxon>Bacteria division CSSED10-310</taxon>
    </lineage>
</organism>
<keyword evidence="2" id="KW-1185">Reference proteome</keyword>
<proteinExistence type="predicted"/>
<dbReference type="GO" id="GO:0016301">
    <property type="term" value="F:kinase activity"/>
    <property type="evidence" value="ECO:0007669"/>
    <property type="project" value="UniProtKB-KW"/>
</dbReference>
<protein>
    <submittedName>
        <fullName evidence="1">Serine kinase</fullName>
    </submittedName>
</protein>
<comment type="caution">
    <text evidence="1">The sequence shown here is derived from an EMBL/GenBank/DDBJ whole genome shotgun (WGS) entry which is preliminary data.</text>
</comment>
<reference evidence="1 2" key="1">
    <citation type="submission" date="2024-09" db="EMBL/GenBank/DDBJ databases">
        <title>Laminarin stimulates single cell rates of sulfate reduction while oxygen inhibits transcriptomic activity in coastal marine sediment.</title>
        <authorList>
            <person name="Lindsay M."/>
            <person name="Orcutt B."/>
            <person name="Emerson D."/>
            <person name="Stepanauskas R."/>
            <person name="D'Angelo T."/>
        </authorList>
    </citation>
    <scope>NUCLEOTIDE SEQUENCE [LARGE SCALE GENOMIC DNA]</scope>
    <source>
        <strain evidence="1">SAG AM-311-K15</strain>
    </source>
</reference>
<keyword evidence="1" id="KW-0418">Kinase</keyword>
<accession>A0ABV6Z0S2</accession>
<evidence type="ECO:0000313" key="1">
    <source>
        <dbReference type="EMBL" id="MFC1852051.1"/>
    </source>
</evidence>
<dbReference type="EMBL" id="JBHPBY010000258">
    <property type="protein sequence ID" value="MFC1852051.1"/>
    <property type="molecule type" value="Genomic_DNA"/>
</dbReference>
<name>A0ABV6Z0S2_UNCC1</name>
<evidence type="ECO:0000313" key="2">
    <source>
        <dbReference type="Proteomes" id="UP001594351"/>
    </source>
</evidence>
<dbReference type="Proteomes" id="UP001594351">
    <property type="component" value="Unassembled WGS sequence"/>
</dbReference>
<gene>
    <name evidence="1" type="ORF">ACFL27_17800</name>
</gene>
<dbReference type="InterPro" id="IPR027417">
    <property type="entry name" value="P-loop_NTPase"/>
</dbReference>
<dbReference type="Gene3D" id="3.40.50.300">
    <property type="entry name" value="P-loop containing nucleotide triphosphate hydrolases"/>
    <property type="match status" value="1"/>
</dbReference>
<sequence>MPPPAELPSSPEMDSQVEFFTIASSVFQKAARAAEGSVERFFRIAGVTICLRFASENLVPRVTPAFNHLAIAPQSLPDLTICLWERVSREVRMPLLFSFFIRHVSIHWWDHVDNRGCLTAFTNNRIKSAFHPGPNILSLLDLHSNLGLYCVEAADQIAWFETGSPMRTILNWWMAERQRLLIHAGAVGTSHGGALFVGRGGIGKSTAVLSCLNAGFNYAGDDYCIVSLTPAPYVHSLYNTAKLKGAADLSRFPHLNTVLSNPNRDEGEKAMFFLHELYSDQLVEGFPLKVIFVPRVTGNSDTVIKKASPGFVLRALAPSTIAQLPGSGQPAFSFMSKLVRQVPCYEIEIGTDIAQIPAAVSRVLSAL</sequence>